<sequence length="216" mass="23032">MADGVRLTAPTILLTEPSAPRTSSSAHLPRGALLAVGSSGGRRLVCALGDGLQHLPPALGAELPELLLPKPALCGRPLDLSVGAHRLVGHPLMLRVGQPAASADAPYDRRLQYRRTVAACAVLAAELGESLAEHEAHLGSDLSRSARVPARRLATVFLWQRRVIHQLQTCLLAELSWHEGVPRRALLQMVAAFPDVLLPVLMPAVGEDFEEAQDCG</sequence>
<proteinExistence type="predicted"/>
<name>A0A0D3HXM5_EMIH1</name>
<protein>
    <submittedName>
        <fullName evidence="1">Uncharacterized protein</fullName>
    </submittedName>
</protein>
<dbReference type="AlphaFoldDB" id="A0A0D3HXM5"/>
<dbReference type="EnsemblProtists" id="EOD03760">
    <property type="protein sequence ID" value="EOD03760"/>
    <property type="gene ID" value="EMIHUDRAFT_221927"/>
</dbReference>
<dbReference type="HOGENOM" id="CLU_1279738_0_0_1"/>
<keyword evidence="2" id="KW-1185">Reference proteome</keyword>
<evidence type="ECO:0000313" key="1">
    <source>
        <dbReference type="EnsemblProtists" id="EOD03760"/>
    </source>
</evidence>
<organism evidence="1 2">
    <name type="scientific">Emiliania huxleyi (strain CCMP1516)</name>
    <dbReference type="NCBI Taxonomy" id="280463"/>
    <lineage>
        <taxon>Eukaryota</taxon>
        <taxon>Haptista</taxon>
        <taxon>Haptophyta</taxon>
        <taxon>Prymnesiophyceae</taxon>
        <taxon>Isochrysidales</taxon>
        <taxon>Noelaerhabdaceae</taxon>
        <taxon>Emiliania</taxon>
    </lineage>
</organism>
<dbReference type="KEGG" id="ehx:EMIHUDRAFT_221927"/>
<dbReference type="Proteomes" id="UP000013827">
    <property type="component" value="Unassembled WGS sequence"/>
</dbReference>
<dbReference type="PaxDb" id="2903-EOD03760"/>
<reference evidence="1" key="2">
    <citation type="submission" date="2024-10" db="UniProtKB">
        <authorList>
            <consortium name="EnsemblProtists"/>
        </authorList>
    </citation>
    <scope>IDENTIFICATION</scope>
</reference>
<accession>A0A0D3HXM5</accession>
<dbReference type="GeneID" id="17249880"/>
<reference evidence="2" key="1">
    <citation type="journal article" date="2013" name="Nature">
        <title>Pan genome of the phytoplankton Emiliania underpins its global distribution.</title>
        <authorList>
            <person name="Read B.A."/>
            <person name="Kegel J."/>
            <person name="Klute M.J."/>
            <person name="Kuo A."/>
            <person name="Lefebvre S.C."/>
            <person name="Maumus F."/>
            <person name="Mayer C."/>
            <person name="Miller J."/>
            <person name="Monier A."/>
            <person name="Salamov A."/>
            <person name="Young J."/>
            <person name="Aguilar M."/>
            <person name="Claverie J.M."/>
            <person name="Frickenhaus S."/>
            <person name="Gonzalez K."/>
            <person name="Herman E.K."/>
            <person name="Lin Y.C."/>
            <person name="Napier J."/>
            <person name="Ogata H."/>
            <person name="Sarno A.F."/>
            <person name="Shmutz J."/>
            <person name="Schroeder D."/>
            <person name="de Vargas C."/>
            <person name="Verret F."/>
            <person name="von Dassow P."/>
            <person name="Valentin K."/>
            <person name="Van de Peer Y."/>
            <person name="Wheeler G."/>
            <person name="Dacks J.B."/>
            <person name="Delwiche C.F."/>
            <person name="Dyhrman S.T."/>
            <person name="Glockner G."/>
            <person name="John U."/>
            <person name="Richards T."/>
            <person name="Worden A.Z."/>
            <person name="Zhang X."/>
            <person name="Grigoriev I.V."/>
            <person name="Allen A.E."/>
            <person name="Bidle K."/>
            <person name="Borodovsky M."/>
            <person name="Bowler C."/>
            <person name="Brownlee C."/>
            <person name="Cock J.M."/>
            <person name="Elias M."/>
            <person name="Gladyshev V.N."/>
            <person name="Groth M."/>
            <person name="Guda C."/>
            <person name="Hadaegh A."/>
            <person name="Iglesias-Rodriguez M.D."/>
            <person name="Jenkins J."/>
            <person name="Jones B.M."/>
            <person name="Lawson T."/>
            <person name="Leese F."/>
            <person name="Lindquist E."/>
            <person name="Lobanov A."/>
            <person name="Lomsadze A."/>
            <person name="Malik S.B."/>
            <person name="Marsh M.E."/>
            <person name="Mackinder L."/>
            <person name="Mock T."/>
            <person name="Mueller-Roeber B."/>
            <person name="Pagarete A."/>
            <person name="Parker M."/>
            <person name="Probert I."/>
            <person name="Quesneville H."/>
            <person name="Raines C."/>
            <person name="Rensing S.A."/>
            <person name="Riano-Pachon D.M."/>
            <person name="Richier S."/>
            <person name="Rokitta S."/>
            <person name="Shiraiwa Y."/>
            <person name="Soanes D.M."/>
            <person name="van der Giezen M."/>
            <person name="Wahlund T.M."/>
            <person name="Williams B."/>
            <person name="Wilson W."/>
            <person name="Wolfe G."/>
            <person name="Wurch L.L."/>
        </authorList>
    </citation>
    <scope>NUCLEOTIDE SEQUENCE</scope>
</reference>
<evidence type="ECO:0000313" key="2">
    <source>
        <dbReference type="Proteomes" id="UP000013827"/>
    </source>
</evidence>
<dbReference type="RefSeq" id="XP_005756189.1">
    <property type="nucleotide sequence ID" value="XM_005756132.1"/>
</dbReference>